<protein>
    <submittedName>
        <fullName evidence="2">Uncharacterized protein</fullName>
    </submittedName>
</protein>
<accession>A0A6J4NEZ6</accession>
<sequence>QHPSGSGRRHRHVRRSVSARRHRRRI</sequence>
<reference evidence="2" key="1">
    <citation type="submission" date="2020-02" db="EMBL/GenBank/DDBJ databases">
        <authorList>
            <person name="Meier V. D."/>
        </authorList>
    </citation>
    <scope>NUCLEOTIDE SEQUENCE</scope>
    <source>
        <strain evidence="2">AVDCRST_MAG93</strain>
    </source>
</reference>
<feature type="non-terminal residue" evidence="2">
    <location>
        <position position="1"/>
    </location>
</feature>
<evidence type="ECO:0000256" key="1">
    <source>
        <dbReference type="SAM" id="MobiDB-lite"/>
    </source>
</evidence>
<proteinExistence type="predicted"/>
<gene>
    <name evidence="2" type="ORF">AVDCRST_MAG93-9309</name>
</gene>
<dbReference type="EMBL" id="CADCTR010003123">
    <property type="protein sequence ID" value="CAA9383167.1"/>
    <property type="molecule type" value="Genomic_DNA"/>
</dbReference>
<organism evidence="2">
    <name type="scientific">uncultured Chloroflexia bacterium</name>
    <dbReference type="NCBI Taxonomy" id="1672391"/>
    <lineage>
        <taxon>Bacteria</taxon>
        <taxon>Bacillati</taxon>
        <taxon>Chloroflexota</taxon>
        <taxon>Chloroflexia</taxon>
        <taxon>environmental samples</taxon>
    </lineage>
</organism>
<feature type="non-terminal residue" evidence="2">
    <location>
        <position position="26"/>
    </location>
</feature>
<feature type="compositionally biased region" description="Basic residues" evidence="1">
    <location>
        <begin position="7"/>
        <end position="26"/>
    </location>
</feature>
<name>A0A6J4NEZ6_9CHLR</name>
<dbReference type="AlphaFoldDB" id="A0A6J4NEZ6"/>
<evidence type="ECO:0000313" key="2">
    <source>
        <dbReference type="EMBL" id="CAA9383167.1"/>
    </source>
</evidence>
<feature type="region of interest" description="Disordered" evidence="1">
    <location>
        <begin position="1"/>
        <end position="26"/>
    </location>
</feature>